<dbReference type="InterPro" id="IPR012902">
    <property type="entry name" value="N_methyl_site"/>
</dbReference>
<accession>A0A6M3HUV1</accession>
<protein>
    <submittedName>
        <fullName evidence="5">Prepilin-type N-terminal cleavage/methylation domain-containing protein</fullName>
    </submittedName>
</protein>
<dbReference type="PANTHER" id="PTHR30093">
    <property type="entry name" value="GENERAL SECRETION PATHWAY PROTEIN G"/>
    <property type="match status" value="1"/>
</dbReference>
<evidence type="ECO:0000259" key="4">
    <source>
        <dbReference type="Pfam" id="PF22436"/>
    </source>
</evidence>
<dbReference type="Pfam" id="PF22436">
    <property type="entry name" value="PilE_C"/>
    <property type="match status" value="1"/>
</dbReference>
<dbReference type="PROSITE" id="PS00409">
    <property type="entry name" value="PROKAR_NTER_METHYL"/>
    <property type="match status" value="1"/>
</dbReference>
<dbReference type="KEGG" id="afri:E3E15_05410"/>
<gene>
    <name evidence="5" type="ORF">E3E15_05410</name>
</gene>
<dbReference type="NCBIfam" id="TIGR02532">
    <property type="entry name" value="IV_pilin_GFxxxE"/>
    <property type="match status" value="1"/>
</dbReference>
<dbReference type="Pfam" id="PF07963">
    <property type="entry name" value="N_methyl"/>
    <property type="match status" value="1"/>
</dbReference>
<name>A0A6M3HUV1_9GAMM</name>
<dbReference type="SUPFAM" id="SSF54523">
    <property type="entry name" value="Pili subunits"/>
    <property type="match status" value="1"/>
</dbReference>
<keyword evidence="6" id="KW-1185">Reference proteome</keyword>
<evidence type="ECO:0000256" key="1">
    <source>
        <dbReference type="ARBA" id="ARBA00005233"/>
    </source>
</evidence>
<feature type="domain" description="PilE-like C-terminal" evidence="4">
    <location>
        <begin position="35"/>
        <end position="144"/>
    </location>
</feature>
<dbReference type="Gene3D" id="3.30.700.10">
    <property type="entry name" value="Glycoprotein, Type 4 Pilin"/>
    <property type="match status" value="1"/>
</dbReference>
<evidence type="ECO:0000313" key="6">
    <source>
        <dbReference type="Proteomes" id="UP000503320"/>
    </source>
</evidence>
<proteinExistence type="inferred from homology"/>
<evidence type="ECO:0000256" key="2">
    <source>
        <dbReference type="ARBA" id="ARBA00022481"/>
    </source>
</evidence>
<dbReference type="InterPro" id="IPR045584">
    <property type="entry name" value="Pilin-like"/>
</dbReference>
<keyword evidence="3" id="KW-1133">Transmembrane helix</keyword>
<dbReference type="RefSeq" id="WP_035719754.1">
    <property type="nucleotide sequence ID" value="NZ_CP038017.1"/>
</dbReference>
<dbReference type="AlphaFoldDB" id="A0A6M3HUV1"/>
<dbReference type="PANTHER" id="PTHR30093:SF34">
    <property type="entry name" value="PREPILIN PEPTIDASE-DEPENDENT PROTEIN D"/>
    <property type="match status" value="1"/>
</dbReference>
<comment type="similarity">
    <text evidence="1">Belongs to the N-Me-Phe pilin family.</text>
</comment>
<dbReference type="Proteomes" id="UP000503320">
    <property type="component" value="Chromosome"/>
</dbReference>
<keyword evidence="3" id="KW-0472">Membrane</keyword>
<dbReference type="InterPro" id="IPR055160">
    <property type="entry name" value="PilE-like_C"/>
</dbReference>
<evidence type="ECO:0000256" key="3">
    <source>
        <dbReference type="SAM" id="Phobius"/>
    </source>
</evidence>
<sequence length="144" mass="15262">MKKTTQKGFSLIELMMVIAIIAILAAIAIPIYANYKERAQITSAINSIGGIKAKIEDNINNNIDISTQTYETPQGVSVINGSSSGGTIEVNLSKTNPDTFTNPNDTIKLTGVISGSMFNWTCSHNSNASSLTTSNVPPACSSTF</sequence>
<reference evidence="5 6" key="1">
    <citation type="submission" date="2019-03" db="EMBL/GenBank/DDBJ databases">
        <title>Complete Genome Sequence of Allofrancisella frigidaquae Strain SYSU 10HL1970 Isolated from Water-Cooling Systems in China.</title>
        <authorList>
            <person name="Ohrman C."/>
            <person name="Uneklint I."/>
            <person name="Sjodin A."/>
        </authorList>
    </citation>
    <scope>NUCLEOTIDE SEQUENCE [LARGE SCALE GENOMIC DNA]</scope>
    <source>
        <strain evidence="5 6">SYSU 10HL1970</strain>
    </source>
</reference>
<keyword evidence="3" id="KW-0812">Transmembrane</keyword>
<feature type="transmembrane region" description="Helical" evidence="3">
    <location>
        <begin position="12"/>
        <end position="33"/>
    </location>
</feature>
<keyword evidence="2" id="KW-0488">Methylation</keyword>
<organism evidence="5 6">
    <name type="scientific">Allofrancisella frigidaquae</name>
    <dbReference type="NCBI Taxonomy" id="1085644"/>
    <lineage>
        <taxon>Bacteria</taxon>
        <taxon>Pseudomonadati</taxon>
        <taxon>Pseudomonadota</taxon>
        <taxon>Gammaproteobacteria</taxon>
        <taxon>Thiotrichales</taxon>
        <taxon>Francisellaceae</taxon>
        <taxon>Allofrancisella</taxon>
    </lineage>
</organism>
<dbReference type="EMBL" id="CP038017">
    <property type="protein sequence ID" value="QIV94820.1"/>
    <property type="molecule type" value="Genomic_DNA"/>
</dbReference>
<evidence type="ECO:0000313" key="5">
    <source>
        <dbReference type="EMBL" id="QIV94820.1"/>
    </source>
</evidence>